<accession>A0A3P7LXP5</accession>
<name>A0A3P7LXP5_STRVU</name>
<sequence length="80" mass="8904">MASHQNLRHQTAPNHPVVFSAMAECVPSRSACKLNRGVLRHPDAPLRDIYAKQRFNIGFANLDRGVEDQPTSPILVEGQK</sequence>
<keyword evidence="2" id="KW-1185">Reference proteome</keyword>
<reference evidence="1 2" key="1">
    <citation type="submission" date="2018-11" db="EMBL/GenBank/DDBJ databases">
        <authorList>
            <consortium name="Pathogen Informatics"/>
        </authorList>
    </citation>
    <scope>NUCLEOTIDE SEQUENCE [LARGE SCALE GENOMIC DNA]</scope>
</reference>
<organism evidence="1 2">
    <name type="scientific">Strongylus vulgaris</name>
    <name type="common">Blood worm</name>
    <dbReference type="NCBI Taxonomy" id="40348"/>
    <lineage>
        <taxon>Eukaryota</taxon>
        <taxon>Metazoa</taxon>
        <taxon>Ecdysozoa</taxon>
        <taxon>Nematoda</taxon>
        <taxon>Chromadorea</taxon>
        <taxon>Rhabditida</taxon>
        <taxon>Rhabditina</taxon>
        <taxon>Rhabditomorpha</taxon>
        <taxon>Strongyloidea</taxon>
        <taxon>Strongylidae</taxon>
        <taxon>Strongylus</taxon>
    </lineage>
</organism>
<gene>
    <name evidence="1" type="ORF">SVUK_LOCUS18876</name>
</gene>
<dbReference type="Proteomes" id="UP000270094">
    <property type="component" value="Unassembled WGS sequence"/>
</dbReference>
<dbReference type="AlphaFoldDB" id="A0A3P7LXP5"/>
<evidence type="ECO:0000313" key="2">
    <source>
        <dbReference type="Proteomes" id="UP000270094"/>
    </source>
</evidence>
<dbReference type="EMBL" id="UYYB01125967">
    <property type="protein sequence ID" value="VDM83878.1"/>
    <property type="molecule type" value="Genomic_DNA"/>
</dbReference>
<proteinExistence type="predicted"/>
<evidence type="ECO:0000313" key="1">
    <source>
        <dbReference type="EMBL" id="VDM83878.1"/>
    </source>
</evidence>
<protein>
    <submittedName>
        <fullName evidence="1">Uncharacterized protein</fullName>
    </submittedName>
</protein>